<dbReference type="AlphaFoldDB" id="A0A423LHG9"/>
<dbReference type="EMBL" id="MOBU01000009">
    <property type="protein sequence ID" value="RON67771.1"/>
    <property type="molecule type" value="Genomic_DNA"/>
</dbReference>
<evidence type="ECO:0000313" key="2">
    <source>
        <dbReference type="Proteomes" id="UP000285757"/>
    </source>
</evidence>
<comment type="caution">
    <text evidence="1">The sequence shown here is derived from an EMBL/GenBank/DDBJ whole genome shotgun (WGS) entry which is preliminary data.</text>
</comment>
<protein>
    <submittedName>
        <fullName evidence="1">Uncharacterized protein</fullName>
    </submittedName>
</protein>
<evidence type="ECO:0000313" key="1">
    <source>
        <dbReference type="EMBL" id="RON67771.1"/>
    </source>
</evidence>
<gene>
    <name evidence="1" type="ORF">BK671_12530</name>
</gene>
<sequence>MGKDDKGRAPAASAEKSIVEKLASYKEGDMIVIKLHDGHLVRGVFQEEDGGIVTVHPVPVGIKKEEIMDVESPELMAKQINAAGLMFLRK</sequence>
<dbReference type="Proteomes" id="UP000285757">
    <property type="component" value="Unassembled WGS sequence"/>
</dbReference>
<accession>A0A423LHG9</accession>
<dbReference type="RefSeq" id="WP_123532479.1">
    <property type="nucleotide sequence ID" value="NZ_MOBU01000009.1"/>
</dbReference>
<reference evidence="1 2" key="1">
    <citation type="submission" date="2016-10" db="EMBL/GenBank/DDBJ databases">
        <title>Comparative genome analysis of multiple Pseudomonas spp. focuses on biocontrol and plant growth promoting traits.</title>
        <authorList>
            <person name="Tao X.-Y."/>
            <person name="Taylor C.G."/>
        </authorList>
    </citation>
    <scope>NUCLEOTIDE SEQUENCE [LARGE SCALE GENOMIC DNA]</scope>
    <source>
        <strain evidence="1 2">24D3</strain>
    </source>
</reference>
<proteinExistence type="predicted"/>
<name>A0A423LHG9_PSEFL</name>
<organism evidence="1 2">
    <name type="scientific">Pseudomonas fluorescens</name>
    <dbReference type="NCBI Taxonomy" id="294"/>
    <lineage>
        <taxon>Bacteria</taxon>
        <taxon>Pseudomonadati</taxon>
        <taxon>Pseudomonadota</taxon>
        <taxon>Gammaproteobacteria</taxon>
        <taxon>Pseudomonadales</taxon>
        <taxon>Pseudomonadaceae</taxon>
        <taxon>Pseudomonas</taxon>
    </lineage>
</organism>